<name>N9MWI4_9GAMM</name>
<accession>A0A6P1LWL2</accession>
<accession>N9R8F9</accession>
<proteinExistence type="predicted"/>
<accession>N9MWI4</accession>
<dbReference type="AlphaFoldDB" id="N9MWI4"/>
<dbReference type="RefSeq" id="WP_005184827.1">
    <property type="nucleotide sequence ID" value="NZ_CBCSJS010000012.1"/>
</dbReference>
<reference evidence="1 2" key="1">
    <citation type="submission" date="2013-02" db="EMBL/GenBank/DDBJ databases">
        <title>The Genome Sequence of Acinetobacter sp. ANC 4105.</title>
        <authorList>
            <consortium name="The Broad Institute Genome Sequencing Platform"/>
            <consortium name="The Broad Institute Genome Sequencing Center for Infectious Disease"/>
            <person name="Cerqueira G."/>
            <person name="Feldgarden M."/>
            <person name="Courvalin P."/>
            <person name="Perichon B."/>
            <person name="Grillot-Courvalin C."/>
            <person name="Clermont D."/>
            <person name="Rocha E."/>
            <person name="Yoon E.-J."/>
            <person name="Nemec A."/>
            <person name="Walker B."/>
            <person name="Young S.K."/>
            <person name="Zeng Q."/>
            <person name="Gargeya S."/>
            <person name="Fitzgerald M."/>
            <person name="Haas B."/>
            <person name="Abouelleil A."/>
            <person name="Alvarado L."/>
            <person name="Arachchi H.M."/>
            <person name="Berlin A.M."/>
            <person name="Chapman S.B."/>
            <person name="Dewar J."/>
            <person name="Goldberg J."/>
            <person name="Griggs A."/>
            <person name="Gujja S."/>
            <person name="Hansen M."/>
            <person name="Howarth C."/>
            <person name="Imamovic A."/>
            <person name="Larimer J."/>
            <person name="McCowan C."/>
            <person name="Murphy C."/>
            <person name="Neiman D."/>
            <person name="Pearson M."/>
            <person name="Priest M."/>
            <person name="Roberts A."/>
            <person name="Saif S."/>
            <person name="Shea T."/>
            <person name="Sisk P."/>
            <person name="Sykes S."/>
            <person name="Wortman J."/>
            <person name="Nusbaum C."/>
            <person name="Birren B."/>
        </authorList>
    </citation>
    <scope>NUCLEOTIDE SEQUENCE [LARGE SCALE GENOMIC DNA]</scope>
    <source>
        <strain evidence="1 2">ANC 4105</strain>
    </source>
</reference>
<sequence>MEKWVCKECGLYQRVNHKKIKAGQRVYFYKNKNHINRFFEQLESNVITGVVLNKRGNFITVLGSGKISKVLNIDVYPECAPMHFIYNMFGTCEC</sequence>
<evidence type="ECO:0000313" key="2">
    <source>
        <dbReference type="Proteomes" id="UP000013261"/>
    </source>
</evidence>
<dbReference type="HOGENOM" id="CLU_183497_0_0_6"/>
<organism evidence="1 2">
    <name type="scientific">Acinetobacter dispersus</name>
    <dbReference type="NCBI Taxonomy" id="70348"/>
    <lineage>
        <taxon>Bacteria</taxon>
        <taxon>Pseudomonadati</taxon>
        <taxon>Pseudomonadota</taxon>
        <taxon>Gammaproteobacteria</taxon>
        <taxon>Moraxellales</taxon>
        <taxon>Moraxellaceae</taxon>
        <taxon>Acinetobacter</taxon>
    </lineage>
</organism>
<dbReference type="OrthoDB" id="6469262at2"/>
<gene>
    <name evidence="1" type="ORF">F904_00603</name>
</gene>
<dbReference type="GeneID" id="300095766"/>
<protein>
    <submittedName>
        <fullName evidence="1">Uncharacterized protein</fullName>
    </submittedName>
</protein>
<evidence type="ECO:0000313" key="1">
    <source>
        <dbReference type="EMBL" id="ENW95026.1"/>
    </source>
</evidence>
<keyword evidence="2" id="KW-1185">Reference proteome</keyword>
<dbReference type="Proteomes" id="UP000013261">
    <property type="component" value="Unassembled WGS sequence"/>
</dbReference>
<dbReference type="eggNOG" id="ENOG5031RH5">
    <property type="taxonomic scope" value="Bacteria"/>
</dbReference>
<dbReference type="EMBL" id="APRL01000005">
    <property type="protein sequence ID" value="ENW95026.1"/>
    <property type="molecule type" value="Genomic_DNA"/>
</dbReference>
<dbReference type="PATRIC" id="fig|1217703.3.peg.582"/>
<comment type="caution">
    <text evidence="1">The sequence shown here is derived from an EMBL/GenBank/DDBJ whole genome shotgun (WGS) entry which is preliminary data.</text>
</comment>